<organism evidence="1 2">
    <name type="scientific">Streptomyces hainanensis</name>
    <dbReference type="NCBI Taxonomy" id="402648"/>
    <lineage>
        <taxon>Bacteria</taxon>
        <taxon>Bacillati</taxon>
        <taxon>Actinomycetota</taxon>
        <taxon>Actinomycetes</taxon>
        <taxon>Kitasatosporales</taxon>
        <taxon>Streptomycetaceae</taxon>
        <taxon>Streptomyces</taxon>
    </lineage>
</organism>
<evidence type="ECO:0000313" key="2">
    <source>
        <dbReference type="Proteomes" id="UP000295345"/>
    </source>
</evidence>
<dbReference type="EMBL" id="SMKI01000002">
    <property type="protein sequence ID" value="TDC80424.1"/>
    <property type="molecule type" value="Genomic_DNA"/>
</dbReference>
<dbReference type="OrthoDB" id="3855669at2"/>
<protein>
    <submittedName>
        <fullName evidence="1">Uncharacterized protein</fullName>
    </submittedName>
</protein>
<evidence type="ECO:0000313" key="1">
    <source>
        <dbReference type="EMBL" id="TDC80424.1"/>
    </source>
</evidence>
<comment type="caution">
    <text evidence="1">The sequence shown here is derived from an EMBL/GenBank/DDBJ whole genome shotgun (WGS) entry which is preliminary data.</text>
</comment>
<dbReference type="Proteomes" id="UP000295345">
    <property type="component" value="Unassembled WGS sequence"/>
</dbReference>
<name>A0A4R4TWK4_9ACTN</name>
<reference evidence="1 2" key="1">
    <citation type="submission" date="2019-03" db="EMBL/GenBank/DDBJ databases">
        <title>Draft genome sequences of novel Actinobacteria.</title>
        <authorList>
            <person name="Sahin N."/>
            <person name="Ay H."/>
            <person name="Saygin H."/>
        </authorList>
    </citation>
    <scope>NUCLEOTIDE SEQUENCE [LARGE SCALE GENOMIC DNA]</scope>
    <source>
        <strain evidence="1 2">DSM 41900</strain>
    </source>
</reference>
<gene>
    <name evidence="1" type="ORF">E1283_00365</name>
</gene>
<accession>A0A4R4TWK4</accession>
<proteinExistence type="predicted"/>
<dbReference type="RefSeq" id="WP_132815293.1">
    <property type="nucleotide sequence ID" value="NZ_SMKI01000002.1"/>
</dbReference>
<keyword evidence="2" id="KW-1185">Reference proteome</keyword>
<dbReference type="AlphaFoldDB" id="A0A4R4TWK4"/>
<sequence length="73" mass="7910">MAERDTPEVGELARDARGVVGRVMDREAGRVWLRPVGGGREWDVRAEEVAAVGTRELPGPAVAEANRRSGEAR</sequence>